<reference evidence="1 2" key="1">
    <citation type="submission" date="2017-03" db="EMBL/GenBank/DDBJ databases">
        <title>Genome Survey of Euroglyphus maynei.</title>
        <authorList>
            <person name="Arlian L.G."/>
            <person name="Morgan M.S."/>
            <person name="Rider S.D."/>
        </authorList>
    </citation>
    <scope>NUCLEOTIDE SEQUENCE [LARGE SCALE GENOMIC DNA]</scope>
    <source>
        <strain evidence="1">Arlian Lab</strain>
        <tissue evidence="1">Whole body</tissue>
    </source>
</reference>
<sequence length="70" mass="8272">MSTYNGVRTNFIFQYLEKRKGPEKRCATVNEASMNRLTQFFRQFSVRESNFDPGLSVTHLSQQISFKRFT</sequence>
<gene>
    <name evidence="1" type="ORF">BLA29_001113</name>
</gene>
<protein>
    <submittedName>
        <fullName evidence="1">Uncharacterized protein</fullName>
    </submittedName>
</protein>
<proteinExistence type="predicted"/>
<dbReference type="Proteomes" id="UP000194236">
    <property type="component" value="Unassembled WGS sequence"/>
</dbReference>
<dbReference type="AlphaFoldDB" id="A0A1Y3AUN5"/>
<evidence type="ECO:0000313" key="2">
    <source>
        <dbReference type="Proteomes" id="UP000194236"/>
    </source>
</evidence>
<name>A0A1Y3AUN5_EURMA</name>
<accession>A0A1Y3AUN5</accession>
<evidence type="ECO:0000313" key="1">
    <source>
        <dbReference type="EMBL" id="OTF72189.1"/>
    </source>
</evidence>
<comment type="caution">
    <text evidence="1">The sequence shown here is derived from an EMBL/GenBank/DDBJ whole genome shotgun (WGS) entry which is preliminary data.</text>
</comment>
<dbReference type="EMBL" id="MUJZ01057459">
    <property type="protein sequence ID" value="OTF72189.1"/>
    <property type="molecule type" value="Genomic_DNA"/>
</dbReference>
<keyword evidence="2" id="KW-1185">Reference proteome</keyword>
<organism evidence="1 2">
    <name type="scientific">Euroglyphus maynei</name>
    <name type="common">Mayne's house dust mite</name>
    <dbReference type="NCBI Taxonomy" id="6958"/>
    <lineage>
        <taxon>Eukaryota</taxon>
        <taxon>Metazoa</taxon>
        <taxon>Ecdysozoa</taxon>
        <taxon>Arthropoda</taxon>
        <taxon>Chelicerata</taxon>
        <taxon>Arachnida</taxon>
        <taxon>Acari</taxon>
        <taxon>Acariformes</taxon>
        <taxon>Sarcoptiformes</taxon>
        <taxon>Astigmata</taxon>
        <taxon>Psoroptidia</taxon>
        <taxon>Analgoidea</taxon>
        <taxon>Pyroglyphidae</taxon>
        <taxon>Pyroglyphinae</taxon>
        <taxon>Euroglyphus</taxon>
    </lineage>
</organism>